<dbReference type="EMBL" id="CP070872">
    <property type="protein sequence ID" value="QSE76027.1"/>
    <property type="molecule type" value="Genomic_DNA"/>
</dbReference>
<proteinExistence type="predicted"/>
<dbReference type="InterPro" id="IPR039564">
    <property type="entry name" value="Peptidase_C39-like"/>
</dbReference>
<dbReference type="Pfam" id="PF13529">
    <property type="entry name" value="Peptidase_C39_2"/>
    <property type="match status" value="1"/>
</dbReference>
<feature type="domain" description="DUF5648" evidence="2">
    <location>
        <begin position="81"/>
        <end position="209"/>
    </location>
</feature>
<dbReference type="PANTHER" id="PTHR37806:SF1">
    <property type="entry name" value="PEPTIDASE C39-LIKE DOMAIN-CONTAINING PROTEIN"/>
    <property type="match status" value="1"/>
</dbReference>
<gene>
    <name evidence="3" type="ORF">JW886_06015</name>
</gene>
<dbReference type="InterPro" id="IPR043708">
    <property type="entry name" value="DUF5648"/>
</dbReference>
<keyword evidence="4" id="KW-1185">Reference proteome</keyword>
<dbReference type="PANTHER" id="PTHR37806">
    <property type="entry name" value="LMO0724 PROTEIN"/>
    <property type="match status" value="1"/>
</dbReference>
<evidence type="ECO:0000259" key="1">
    <source>
        <dbReference type="Pfam" id="PF13529"/>
    </source>
</evidence>
<dbReference type="Proteomes" id="UP000663608">
    <property type="component" value="Chromosome"/>
</dbReference>
<reference evidence="3 4" key="1">
    <citation type="submission" date="2021-02" db="EMBL/GenBank/DDBJ databases">
        <title>Complete genome sequence of Lactococcus lactis strain K_LL004.</title>
        <authorList>
            <person name="Kim H.B."/>
        </authorList>
    </citation>
    <scope>NUCLEOTIDE SEQUENCE [LARGE SCALE GENOMIC DNA]</scope>
    <source>
        <strain evidence="3 4">K_LL004</strain>
    </source>
</reference>
<evidence type="ECO:0000313" key="3">
    <source>
        <dbReference type="EMBL" id="QSE76027.1"/>
    </source>
</evidence>
<dbReference type="KEGG" id="lti:JW886_06015"/>
<name>A0AA45KEY5_9LACT</name>
<sequence>MKKKSLVLGILVSLVMILSIGVDADEIGSSINLDGQNIILEAPIKAGKDEAETTETPSEPLLSGKISQSSSRALTPIGSVAMYRIYNARSGEHFYTSSSYERDSLRKIGWNYEGVGWQAPTTGTPVYRLYNPNSGEHFYTVSSYERDNLKRIKWRYEGIGWYSYAGVRKIPVYRMHNPNSGWHHYTLSSYERDSLRQVGWHYEGISWSAVGQGQPSYEDYRLLGVNNYNQYVLGAPSGCEGASLLQALQYKGKLINWGLIQFLKTIPKSPDGNPNNGFVGSPFIESSSVYSAIYPAPLTAWAKKYGNVQNISGSSVSSLVNQIKIGNPVITWVTINFQPVRWGAWPFGAAVNNNHAVTLDGYNKSSNQVHVSDPISGSYWLSKTIFETIYNTRKYAVVVK</sequence>
<organism evidence="3 4">
    <name type="scientific">Lactococcus taiwanensis</name>
    <dbReference type="NCBI Taxonomy" id="1151742"/>
    <lineage>
        <taxon>Bacteria</taxon>
        <taxon>Bacillati</taxon>
        <taxon>Bacillota</taxon>
        <taxon>Bacilli</taxon>
        <taxon>Lactobacillales</taxon>
        <taxon>Streptococcaceae</taxon>
        <taxon>Lactococcus</taxon>
    </lineage>
</organism>
<dbReference type="AlphaFoldDB" id="A0AA45KEY5"/>
<protein>
    <submittedName>
        <fullName evidence="3">C39 family peptidase</fullName>
    </submittedName>
</protein>
<evidence type="ECO:0000313" key="4">
    <source>
        <dbReference type="Proteomes" id="UP000663608"/>
    </source>
</evidence>
<dbReference type="Gene3D" id="3.90.70.10">
    <property type="entry name" value="Cysteine proteinases"/>
    <property type="match status" value="1"/>
</dbReference>
<dbReference type="Pfam" id="PF18885">
    <property type="entry name" value="DUF5648"/>
    <property type="match status" value="1"/>
</dbReference>
<feature type="domain" description="Peptidase C39-like" evidence="1">
    <location>
        <begin position="223"/>
        <end position="374"/>
    </location>
</feature>
<accession>A0AA45KEY5</accession>
<evidence type="ECO:0000259" key="2">
    <source>
        <dbReference type="Pfam" id="PF18885"/>
    </source>
</evidence>